<reference evidence="1" key="1">
    <citation type="submission" date="2020-05" db="EMBL/GenBank/DDBJ databases">
        <title>Large-scale comparative analyses of tick genomes elucidate their genetic diversity and vector capacities.</title>
        <authorList>
            <person name="Jia N."/>
            <person name="Wang J."/>
            <person name="Shi W."/>
            <person name="Du L."/>
            <person name="Sun Y."/>
            <person name="Zhan W."/>
            <person name="Jiang J."/>
            <person name="Wang Q."/>
            <person name="Zhang B."/>
            <person name="Ji P."/>
            <person name="Sakyi L.B."/>
            <person name="Cui X."/>
            <person name="Yuan T."/>
            <person name="Jiang B."/>
            <person name="Yang W."/>
            <person name="Lam T.T.-Y."/>
            <person name="Chang Q."/>
            <person name="Ding S."/>
            <person name="Wang X."/>
            <person name="Zhu J."/>
            <person name="Ruan X."/>
            <person name="Zhao L."/>
            <person name="Wei J."/>
            <person name="Que T."/>
            <person name="Du C."/>
            <person name="Cheng J."/>
            <person name="Dai P."/>
            <person name="Han X."/>
            <person name="Huang E."/>
            <person name="Gao Y."/>
            <person name="Liu J."/>
            <person name="Shao H."/>
            <person name="Ye R."/>
            <person name="Li L."/>
            <person name="Wei W."/>
            <person name="Wang X."/>
            <person name="Wang C."/>
            <person name="Yang T."/>
            <person name="Huo Q."/>
            <person name="Li W."/>
            <person name="Guo W."/>
            <person name="Chen H."/>
            <person name="Zhou L."/>
            <person name="Ni X."/>
            <person name="Tian J."/>
            <person name="Zhou Y."/>
            <person name="Sheng Y."/>
            <person name="Liu T."/>
            <person name="Pan Y."/>
            <person name="Xia L."/>
            <person name="Li J."/>
            <person name="Zhao F."/>
            <person name="Cao W."/>
        </authorList>
    </citation>
    <scope>NUCLEOTIDE SEQUENCE</scope>
    <source>
        <strain evidence="1">Hyas-2018</strain>
    </source>
</reference>
<sequence>MPNLQGKVALITGASRGIGEATALHFASLGCCLALTARDDAKLKRVAEACCKEGLPLENVLVVPGDVTVGSDVADVVEKTVKHFGKIDILRLEKEIGPAHALGRIGTPEEVARCVAFLASEDAAFITGATVSVDGGLPLLSSISGAPEESSLKKNVDKRHNTRSASINNDI</sequence>
<proteinExistence type="predicted"/>
<evidence type="ECO:0000313" key="1">
    <source>
        <dbReference type="EMBL" id="KAH6932818.1"/>
    </source>
</evidence>
<name>A0ACB7SD82_HYAAI</name>
<dbReference type="EMBL" id="CM023484">
    <property type="protein sequence ID" value="KAH6932818.1"/>
    <property type="molecule type" value="Genomic_DNA"/>
</dbReference>
<organism evidence="1 2">
    <name type="scientific">Hyalomma asiaticum</name>
    <name type="common">Tick</name>
    <dbReference type="NCBI Taxonomy" id="266040"/>
    <lineage>
        <taxon>Eukaryota</taxon>
        <taxon>Metazoa</taxon>
        <taxon>Ecdysozoa</taxon>
        <taxon>Arthropoda</taxon>
        <taxon>Chelicerata</taxon>
        <taxon>Arachnida</taxon>
        <taxon>Acari</taxon>
        <taxon>Parasitiformes</taxon>
        <taxon>Ixodida</taxon>
        <taxon>Ixodoidea</taxon>
        <taxon>Ixodidae</taxon>
        <taxon>Hyalomminae</taxon>
        <taxon>Hyalomma</taxon>
    </lineage>
</organism>
<gene>
    <name evidence="1" type="ORF">HPB50_009869</name>
</gene>
<evidence type="ECO:0000313" key="2">
    <source>
        <dbReference type="Proteomes" id="UP000821845"/>
    </source>
</evidence>
<comment type="caution">
    <text evidence="1">The sequence shown here is derived from an EMBL/GenBank/DDBJ whole genome shotgun (WGS) entry which is preliminary data.</text>
</comment>
<dbReference type="Proteomes" id="UP000821845">
    <property type="component" value="Chromosome 4"/>
</dbReference>
<protein>
    <submittedName>
        <fullName evidence="1">Uncharacterized protein</fullName>
    </submittedName>
</protein>
<keyword evidence="2" id="KW-1185">Reference proteome</keyword>
<accession>A0ACB7SD82</accession>